<reference evidence="2 3" key="1">
    <citation type="submission" date="2020-02" db="EMBL/GenBank/DDBJ databases">
        <title>Paenibacillus sp. nov., isolated from rhizosphere soil of tomato.</title>
        <authorList>
            <person name="Weon H.-Y."/>
            <person name="Lee S.A."/>
        </authorList>
    </citation>
    <scope>NUCLEOTIDE SEQUENCE [LARGE SCALE GENOMIC DNA]</scope>
    <source>
        <strain evidence="2 3">14171R-81</strain>
    </source>
</reference>
<dbReference type="KEGG" id="prz:GZH47_09450"/>
<evidence type="ECO:0000313" key="2">
    <source>
        <dbReference type="EMBL" id="QHW31060.1"/>
    </source>
</evidence>
<dbReference type="EMBL" id="CP048286">
    <property type="protein sequence ID" value="QHW31060.1"/>
    <property type="molecule type" value="Genomic_DNA"/>
</dbReference>
<evidence type="ECO:0000256" key="1">
    <source>
        <dbReference type="SAM" id="SignalP"/>
    </source>
</evidence>
<feature type="signal peptide" evidence="1">
    <location>
        <begin position="1"/>
        <end position="36"/>
    </location>
</feature>
<gene>
    <name evidence="2" type="ORF">GZH47_09450</name>
</gene>
<sequence length="219" mass="24141">MMKLIRAGKPARLYRLVLPVVLAGLLLSACNSSNQASVLSTTQASDTADSAQEGKIPWDYRIVQGDVGDLVGGDMVILPDNALLPNDGNYATGDKVWTLQYMTAEMTTTETGSDQIQLSAWQAIKSYPDEAKAKADLANVKVDLQTTVQLVGVYKTSYQGKSRQFAVITLPSGNQLKQPIDEQRYAKMKSLKQVLIKLEEIHDYADYDLAYAKFRGWAE</sequence>
<dbReference type="AlphaFoldDB" id="A0A6C0NXV3"/>
<organism evidence="2 3">
    <name type="scientific">Paenibacillus rhizovicinus</name>
    <dbReference type="NCBI Taxonomy" id="2704463"/>
    <lineage>
        <taxon>Bacteria</taxon>
        <taxon>Bacillati</taxon>
        <taxon>Bacillota</taxon>
        <taxon>Bacilli</taxon>
        <taxon>Bacillales</taxon>
        <taxon>Paenibacillaceae</taxon>
        <taxon>Paenibacillus</taxon>
    </lineage>
</organism>
<keyword evidence="3" id="KW-1185">Reference proteome</keyword>
<name>A0A6C0NXV3_9BACL</name>
<proteinExistence type="predicted"/>
<dbReference type="RefSeq" id="WP_162639869.1">
    <property type="nucleotide sequence ID" value="NZ_CP048286.1"/>
</dbReference>
<feature type="chain" id="PRO_5025393155" evidence="1">
    <location>
        <begin position="37"/>
        <end position="219"/>
    </location>
</feature>
<dbReference type="PROSITE" id="PS51257">
    <property type="entry name" value="PROKAR_LIPOPROTEIN"/>
    <property type="match status" value="1"/>
</dbReference>
<evidence type="ECO:0000313" key="3">
    <source>
        <dbReference type="Proteomes" id="UP000479114"/>
    </source>
</evidence>
<keyword evidence="1" id="KW-0732">Signal</keyword>
<accession>A0A6C0NXV3</accession>
<dbReference type="Proteomes" id="UP000479114">
    <property type="component" value="Chromosome"/>
</dbReference>
<protein>
    <submittedName>
        <fullName evidence="2">Signal peptide protein</fullName>
    </submittedName>
</protein>